<accession>A0A6J6QWB8</accession>
<protein>
    <submittedName>
        <fullName evidence="3">Unannotated protein</fullName>
    </submittedName>
</protein>
<dbReference type="EMBL" id="CAESGF010000001">
    <property type="protein sequence ID" value="CAB4362399.1"/>
    <property type="molecule type" value="Genomic_DNA"/>
</dbReference>
<proteinExistence type="predicted"/>
<evidence type="ECO:0000313" key="5">
    <source>
        <dbReference type="EMBL" id="CAB4914008.1"/>
    </source>
</evidence>
<name>A0A6J6QWB8_9ZZZZ</name>
<dbReference type="EMBL" id="CAFBOL010000060">
    <property type="protein sequence ID" value="CAB4999336.1"/>
    <property type="molecule type" value="Genomic_DNA"/>
</dbReference>
<evidence type="ECO:0000313" key="4">
    <source>
        <dbReference type="EMBL" id="CAB4852796.1"/>
    </source>
</evidence>
<reference evidence="3" key="1">
    <citation type="submission" date="2020-05" db="EMBL/GenBank/DDBJ databases">
        <authorList>
            <person name="Chiriac C."/>
            <person name="Salcher M."/>
            <person name="Ghai R."/>
            <person name="Kavagutti S V."/>
        </authorList>
    </citation>
    <scope>NUCLEOTIDE SEQUENCE</scope>
</reference>
<evidence type="ECO:0000256" key="1">
    <source>
        <dbReference type="ARBA" id="ARBA00023186"/>
    </source>
</evidence>
<organism evidence="3">
    <name type="scientific">freshwater metagenome</name>
    <dbReference type="NCBI Taxonomy" id="449393"/>
    <lineage>
        <taxon>unclassified sequences</taxon>
        <taxon>metagenomes</taxon>
        <taxon>ecological metagenomes</taxon>
    </lineage>
</organism>
<dbReference type="InterPro" id="IPR002669">
    <property type="entry name" value="UreD"/>
</dbReference>
<dbReference type="EMBL" id="CAFBIY010000157">
    <property type="protein sequence ID" value="CAB4852796.1"/>
    <property type="molecule type" value="Genomic_DNA"/>
</dbReference>
<keyword evidence="1" id="KW-0143">Chaperone</keyword>
<sequence length="233" mass="23615">MYASTTVEVELDARGRSVVTAMHCEVPLLVRVDGASEVLTLLLLGGAAGPLGGDDLALTLIVGPGTDVVVRSVAAMLAQPGSSGAASSLRTVVCVGEGARLDWETQPMISVVGSDHRSTTLLEVAGGARVRWSEAVLLGRHEERSGLLALHQRVVLGGGVILDHELVLGEGAPSGAGANGDVRWMRSEVVIGPQAATMPSAEVTRTRVAGVFPLGDGAALATSAGSVAKDLAG</sequence>
<dbReference type="EMBL" id="CAEZYF010000004">
    <property type="protein sequence ID" value="CAB4713398.1"/>
    <property type="molecule type" value="Genomic_DNA"/>
</dbReference>
<evidence type="ECO:0000313" key="3">
    <source>
        <dbReference type="EMBL" id="CAB4713398.1"/>
    </source>
</evidence>
<dbReference type="GO" id="GO:0016151">
    <property type="term" value="F:nickel cation binding"/>
    <property type="evidence" value="ECO:0007669"/>
    <property type="project" value="InterPro"/>
</dbReference>
<evidence type="ECO:0000313" key="2">
    <source>
        <dbReference type="EMBL" id="CAB4362399.1"/>
    </source>
</evidence>
<dbReference type="AlphaFoldDB" id="A0A6J6QWB8"/>
<dbReference type="EMBL" id="CAFBMT010000002">
    <property type="protein sequence ID" value="CAB4914008.1"/>
    <property type="molecule type" value="Genomic_DNA"/>
</dbReference>
<gene>
    <name evidence="3" type="ORF">UFOPK2656_00819</name>
    <name evidence="4" type="ORF">UFOPK3267_02316</name>
    <name evidence="5" type="ORF">UFOPK3651_00402</name>
    <name evidence="6" type="ORF">UFOPK3931_02024</name>
    <name evidence="2" type="ORF">UFOPK4189_00173</name>
</gene>
<dbReference type="Pfam" id="PF01774">
    <property type="entry name" value="UreD"/>
    <property type="match status" value="1"/>
</dbReference>
<evidence type="ECO:0000313" key="6">
    <source>
        <dbReference type="EMBL" id="CAB4999336.1"/>
    </source>
</evidence>